<dbReference type="InterPro" id="IPR001387">
    <property type="entry name" value="Cro/C1-type_HTH"/>
</dbReference>
<dbReference type="AlphaFoldDB" id="A0A0A5G192"/>
<reference evidence="2 3" key="1">
    <citation type="submission" date="2013-08" db="EMBL/GenBank/DDBJ databases">
        <authorList>
            <person name="Huang J."/>
            <person name="Wang G."/>
        </authorList>
    </citation>
    <scope>NUCLEOTIDE SEQUENCE [LARGE SCALE GENOMIC DNA]</scope>
    <source>
        <strain evidence="2 3">JSM 072002</strain>
    </source>
</reference>
<proteinExistence type="predicted"/>
<dbReference type="EMBL" id="AVPG01000030">
    <property type="protein sequence ID" value="KGX84840.1"/>
    <property type="molecule type" value="Genomic_DNA"/>
</dbReference>
<evidence type="ECO:0000313" key="2">
    <source>
        <dbReference type="EMBL" id="KGX84840.1"/>
    </source>
</evidence>
<accession>A0A0A5G192</accession>
<dbReference type="SUPFAM" id="SSF47413">
    <property type="entry name" value="lambda repressor-like DNA-binding domains"/>
    <property type="match status" value="1"/>
</dbReference>
<feature type="domain" description="HTH cro/C1-type" evidence="1">
    <location>
        <begin position="7"/>
        <end position="61"/>
    </location>
</feature>
<protein>
    <recommendedName>
        <fullName evidence="1">HTH cro/C1-type domain-containing protein</fullName>
    </recommendedName>
</protein>
<name>A0A0A5G192_9BACI</name>
<organism evidence="2 3">
    <name type="scientific">Pontibacillus litoralis JSM 072002</name>
    <dbReference type="NCBI Taxonomy" id="1385512"/>
    <lineage>
        <taxon>Bacteria</taxon>
        <taxon>Bacillati</taxon>
        <taxon>Bacillota</taxon>
        <taxon>Bacilli</taxon>
        <taxon>Bacillales</taxon>
        <taxon>Bacillaceae</taxon>
        <taxon>Pontibacillus</taxon>
    </lineage>
</organism>
<dbReference type="GO" id="GO:0003677">
    <property type="term" value="F:DNA binding"/>
    <property type="evidence" value="ECO:0007669"/>
    <property type="project" value="InterPro"/>
</dbReference>
<dbReference type="Gene3D" id="1.10.260.40">
    <property type="entry name" value="lambda repressor-like DNA-binding domains"/>
    <property type="match status" value="1"/>
</dbReference>
<dbReference type="InterPro" id="IPR010982">
    <property type="entry name" value="Lambda_DNA-bd_dom_sf"/>
</dbReference>
<dbReference type="Pfam" id="PF01381">
    <property type="entry name" value="HTH_3"/>
    <property type="match status" value="1"/>
</dbReference>
<dbReference type="Proteomes" id="UP000030401">
    <property type="component" value="Unassembled WGS sequence"/>
</dbReference>
<gene>
    <name evidence="2" type="ORF">N784_11730</name>
</gene>
<dbReference type="SMART" id="SM00530">
    <property type="entry name" value="HTH_XRE"/>
    <property type="match status" value="1"/>
</dbReference>
<evidence type="ECO:0000259" key="1">
    <source>
        <dbReference type="PROSITE" id="PS50943"/>
    </source>
</evidence>
<dbReference type="CDD" id="cd00093">
    <property type="entry name" value="HTH_XRE"/>
    <property type="match status" value="1"/>
</dbReference>
<dbReference type="STRING" id="1385512.N784_11730"/>
<dbReference type="PROSITE" id="PS50943">
    <property type="entry name" value="HTH_CROC1"/>
    <property type="match status" value="1"/>
</dbReference>
<keyword evidence="3" id="KW-1185">Reference proteome</keyword>
<dbReference type="OrthoDB" id="9812960at2"/>
<comment type="caution">
    <text evidence="2">The sequence shown here is derived from an EMBL/GenBank/DDBJ whole genome shotgun (WGS) entry which is preliminary data.</text>
</comment>
<sequence length="196" mass="22362">MNFATVVKEKRAEANLSYRKLSEETGISHSHIRDIENGKHTPSFENAIKLASTLDINVRDVVVSTYQTQLRNLLFELIKTCDDYNVSIPYDVWVKSNLPMDPMGTEKMKLHDKAFEIVESLYNEKNENALTSKLEVIEWIARNPTTYSSIYKSVIPFIETVEDTSGIHGLPKAQSEVDQFIDTLQEKNVNYGKGDE</sequence>
<evidence type="ECO:0000313" key="3">
    <source>
        <dbReference type="Proteomes" id="UP000030401"/>
    </source>
</evidence>
<dbReference type="RefSeq" id="WP_036835990.1">
    <property type="nucleotide sequence ID" value="NZ_AVPG01000030.1"/>
</dbReference>